<evidence type="ECO:0000313" key="3">
    <source>
        <dbReference type="Proteomes" id="UP000191057"/>
    </source>
</evidence>
<reference evidence="2 3" key="1">
    <citation type="submission" date="2017-03" db="EMBL/GenBank/DDBJ databases">
        <title>Complete genome sequence of Bacillus thuringiensis L-7601, a novel melanin producing strain.</title>
        <authorList>
            <person name="Cai J."/>
            <person name="Cao Z."/>
            <person name="Tan T."/>
        </authorList>
    </citation>
    <scope>NUCLEOTIDE SEQUENCE [LARGE SCALE GENOMIC DNA]</scope>
    <source>
        <strain evidence="2 3">L-7601</strain>
    </source>
</reference>
<dbReference type="Proteomes" id="UP000191057">
    <property type="component" value="Chromosome"/>
</dbReference>
<evidence type="ECO:0000256" key="1">
    <source>
        <dbReference type="ARBA" id="ARBA00002286"/>
    </source>
</evidence>
<dbReference type="InterPro" id="IPR036397">
    <property type="entry name" value="RNaseH_sf"/>
</dbReference>
<dbReference type="InterPro" id="IPR015378">
    <property type="entry name" value="Transposase-like_Mu_C"/>
</dbReference>
<accession>A0A9W3XLT9</accession>
<organism evidence="2 3">
    <name type="scientific">Bacillus thuringiensis</name>
    <dbReference type="NCBI Taxonomy" id="1428"/>
    <lineage>
        <taxon>Bacteria</taxon>
        <taxon>Bacillati</taxon>
        <taxon>Bacillota</taxon>
        <taxon>Bacilli</taxon>
        <taxon>Bacillales</taxon>
        <taxon>Bacillaceae</taxon>
        <taxon>Bacillus</taxon>
        <taxon>Bacillus cereus group</taxon>
    </lineage>
</organism>
<dbReference type="InterPro" id="IPR001584">
    <property type="entry name" value="Integrase_cat-core"/>
</dbReference>
<evidence type="ECO:0000313" key="2">
    <source>
        <dbReference type="EMBL" id="AQY41634.1"/>
    </source>
</evidence>
<comment type="function">
    <text evidence="1">Involved in the transposition of the insertion sequence.</text>
</comment>
<dbReference type="AlphaFoldDB" id="A0A9W3XLT9"/>
<dbReference type="InterPro" id="IPR014833">
    <property type="entry name" value="TnsA_N"/>
</dbReference>
<dbReference type="GO" id="GO:0015074">
    <property type="term" value="P:DNA integration"/>
    <property type="evidence" value="ECO:0007669"/>
    <property type="project" value="InterPro"/>
</dbReference>
<dbReference type="SUPFAM" id="SSF53098">
    <property type="entry name" value="Ribonuclease H-like"/>
    <property type="match status" value="1"/>
</dbReference>
<sequence>MKKDISELYDNLNIKENTIKKIESIRNSQPSRKVKSSGKNVSGIYPSRKMGVTIQFESRTLELAAIYEKEFNSTVIEYYDQPETFLIRYENKGRNYGHYYTPDFFVIEEDWIGYEEWKTIKELTNLIIKYPNRYRIDESGIFRCPPAEEYAKEYGLSFRIRTSDEIDWTIQRNIRFLEDYLINDTTDVSIKKKSQIINLINEKPGISLERLLNLNLGFEADDIYHLLAKNEIYADIKAVLITDFSKFSIYSNKESSDAFSNVSNSNVKSILNAETLNIFPLQPILWEGESCTILSISDSGISIMNGEQEVKLPHALFEKLFHEGRIKPLTKSINNNPFSEEVSIIIRSASPKSLEEANRRFDLLQRYWNGITVEELNVSSRTLRDWLKKYKDAENKFGSGFVGLIAKRNNQGNRGRKLTQEVVELMDVYIREKYESSRSPNLNSIYKRFYQECIAKKLIPPSFVTFWRESNKRPVHIQTEKRKGSKAAYGTEKFYFEIKATTPRHGDYPYQVCHIDHTELDIELICSETYENLGKPWLTLLIDAYSRRILSFYLTFDAPSYRSCMMALRECVKRNSRLPSMLVVDGGKEFHSIYFDTLLAKYKVTKAQRPGAKPKFGSVCERIFGTTNSEFIHNLLGNTQIMKKVREVTKRFNPKHNAIWTFESLYEMMSEWCYEIYDKQIHSTLTTSPRDCYTNRLYKTGERKHTFIRYDELFEILTLPSTAKQTAKVQPGQGVRINNIYYWADMLDHPEIEGQSVYVRYDPFNMSIAYAYVNKHWIKLRSENFMIFENRTEKEIKMATIEIRKRMKNSGKAIEMTGAIIAKFLDSVESKEILKLQNLKDKATKSTLKLIKAKNHDENVYEVKEKHLHIIGEIKRVTSTELEKETEKNFIAYEEF</sequence>
<proteinExistence type="predicted"/>
<dbReference type="Gene3D" id="3.30.420.10">
    <property type="entry name" value="Ribonuclease H-like superfamily/Ribonuclease H"/>
    <property type="match status" value="1"/>
</dbReference>
<dbReference type="InterPro" id="IPR014832">
    <property type="entry name" value="TnsA_C"/>
</dbReference>
<dbReference type="Pfam" id="PF08721">
    <property type="entry name" value="Tn7_Tnp_TnsA_C"/>
    <property type="match status" value="1"/>
</dbReference>
<dbReference type="EMBL" id="CP020002">
    <property type="protein sequence ID" value="AQY41634.1"/>
    <property type="molecule type" value="Genomic_DNA"/>
</dbReference>
<dbReference type="Pfam" id="PF08722">
    <property type="entry name" value="Tn7_TnsA-like_N"/>
    <property type="match status" value="1"/>
</dbReference>
<dbReference type="GO" id="GO:0003676">
    <property type="term" value="F:nucleic acid binding"/>
    <property type="evidence" value="ECO:0007669"/>
    <property type="project" value="InterPro"/>
</dbReference>
<gene>
    <name evidence="2" type="ORF">B4918_28440</name>
</gene>
<dbReference type="Pfam" id="PF09299">
    <property type="entry name" value="Mu-transpos_C"/>
    <property type="match status" value="1"/>
</dbReference>
<dbReference type="PROSITE" id="PS50994">
    <property type="entry name" value="INTEGRASE"/>
    <property type="match status" value="1"/>
</dbReference>
<protein>
    <submittedName>
        <fullName evidence="2">Transposase</fullName>
    </submittedName>
</protein>
<name>A0A9W3XLT9_BACTU</name>
<dbReference type="InterPro" id="IPR012337">
    <property type="entry name" value="RNaseH-like_sf"/>
</dbReference>
<dbReference type="RefSeq" id="WP_079246133.1">
    <property type="nucleotide sequence ID" value="NZ_JARSYF010000021.1"/>
</dbReference>